<dbReference type="Proteomes" id="UP000317422">
    <property type="component" value="Unassembled WGS sequence"/>
</dbReference>
<protein>
    <submittedName>
        <fullName evidence="3">A-factor biosynthesis hotdog protein</fullName>
    </submittedName>
</protein>
<dbReference type="InterPro" id="IPR005509">
    <property type="entry name" value="AfsA_hotdog_dom"/>
</dbReference>
<dbReference type="Gene3D" id="3.10.129.10">
    <property type="entry name" value="Hotdog Thioesterase"/>
    <property type="match status" value="1"/>
</dbReference>
<gene>
    <name evidence="3" type="ORF">FHX37_2468</name>
</gene>
<dbReference type="EMBL" id="VFQC01000001">
    <property type="protein sequence ID" value="TQN32506.1"/>
    <property type="molecule type" value="Genomic_DNA"/>
</dbReference>
<feature type="compositionally biased region" description="Basic and acidic residues" evidence="1">
    <location>
        <begin position="221"/>
        <end position="230"/>
    </location>
</feature>
<organism evidence="3 4">
    <name type="scientific">Haloactinospora alba</name>
    <dbReference type="NCBI Taxonomy" id="405555"/>
    <lineage>
        <taxon>Bacteria</taxon>
        <taxon>Bacillati</taxon>
        <taxon>Actinomycetota</taxon>
        <taxon>Actinomycetes</taxon>
        <taxon>Streptosporangiales</taxon>
        <taxon>Nocardiopsidaceae</taxon>
        <taxon>Haloactinospora</taxon>
    </lineage>
</organism>
<feature type="region of interest" description="Disordered" evidence="1">
    <location>
        <begin position="219"/>
        <end position="246"/>
    </location>
</feature>
<keyword evidence="4" id="KW-1185">Reference proteome</keyword>
<dbReference type="OrthoDB" id="7838374at2"/>
<accession>A0A543NL18</accession>
<proteinExistence type="predicted"/>
<comment type="caution">
    <text evidence="3">The sequence shown here is derived from an EMBL/GenBank/DDBJ whole genome shotgun (WGS) entry which is preliminary data.</text>
</comment>
<evidence type="ECO:0000313" key="3">
    <source>
        <dbReference type="EMBL" id="TQN32506.1"/>
    </source>
</evidence>
<evidence type="ECO:0000313" key="4">
    <source>
        <dbReference type="Proteomes" id="UP000317422"/>
    </source>
</evidence>
<dbReference type="RefSeq" id="WP_141923984.1">
    <property type="nucleotide sequence ID" value="NZ_VFQC01000001.1"/>
</dbReference>
<dbReference type="AlphaFoldDB" id="A0A543NL18"/>
<evidence type="ECO:0000256" key="1">
    <source>
        <dbReference type="SAM" id="MobiDB-lite"/>
    </source>
</evidence>
<feature type="domain" description="A-factor biosynthesis hotdog" evidence="2">
    <location>
        <begin position="85"/>
        <end position="215"/>
    </location>
</feature>
<evidence type="ECO:0000259" key="2">
    <source>
        <dbReference type="Pfam" id="PF03756"/>
    </source>
</evidence>
<sequence>MRDSLWVAGDLLPTPRSHPEIRPYSEVLHGLHTGEVRGVRLAPALGVGPRDWNHLAETIARLAPTEPVTLASSPPVPVARAEVLKNSQENVVIAGPETTDDTVECALAVADGNELMRDHTAQRQHLPGMLLIEAGIQCTTWATRQLHPAPDGRLPVYPVMHGCEFEFDRFLFWLPVHLSVTLTPTGTADSAKRPLRADVEYRQRGRSAARGRFHFNAFDPPRIHEVEQHQSRKAISGPPSGGTAPR</sequence>
<name>A0A543NL18_9ACTN</name>
<dbReference type="Pfam" id="PF03756">
    <property type="entry name" value="AfsA"/>
    <property type="match status" value="1"/>
</dbReference>
<reference evidence="3 4" key="1">
    <citation type="submission" date="2019-06" db="EMBL/GenBank/DDBJ databases">
        <title>Sequencing the genomes of 1000 actinobacteria strains.</title>
        <authorList>
            <person name="Klenk H.-P."/>
        </authorList>
    </citation>
    <scope>NUCLEOTIDE SEQUENCE [LARGE SCALE GENOMIC DNA]</scope>
    <source>
        <strain evidence="3 4">DSM 45015</strain>
    </source>
</reference>